<accession>A0A1Z9Z2A2</accession>
<comment type="caution">
    <text evidence="4">The sequence shown here is derived from an EMBL/GenBank/DDBJ whole genome shotgun (WGS) entry which is preliminary data.</text>
</comment>
<keyword evidence="5" id="KW-1185">Reference proteome</keyword>
<dbReference type="InterPro" id="IPR036291">
    <property type="entry name" value="NAD(P)-bd_dom_sf"/>
</dbReference>
<dbReference type="GO" id="GO:0016491">
    <property type="term" value="F:oxidoreductase activity"/>
    <property type="evidence" value="ECO:0007669"/>
    <property type="project" value="UniProtKB-KW"/>
</dbReference>
<dbReference type="InterPro" id="IPR002347">
    <property type="entry name" value="SDR_fam"/>
</dbReference>
<dbReference type="PANTHER" id="PTHR42901:SF1">
    <property type="entry name" value="ALCOHOL DEHYDROGENASE"/>
    <property type="match status" value="1"/>
</dbReference>
<dbReference type="NCBIfam" id="NF006776">
    <property type="entry name" value="PRK09291.1"/>
    <property type="match status" value="1"/>
</dbReference>
<dbReference type="Gene3D" id="3.40.50.720">
    <property type="entry name" value="NAD(P)-binding Rossmann-like Domain"/>
    <property type="match status" value="1"/>
</dbReference>
<dbReference type="AlphaFoldDB" id="A0A1Z9Z2A2"/>
<evidence type="ECO:0000313" key="5">
    <source>
        <dbReference type="Proteomes" id="UP000196536"/>
    </source>
</evidence>
<gene>
    <name evidence="4" type="ORF">CAP51_02865</name>
</gene>
<sequence>MTSDNTLTNKNTATDKTILITGAGSGFGQAVSFKLAQLGYRVIATVEAVAQIQPLKQAAKAHNLELVIEKLDITSEADRELAANWEIDILVNNAGISEGGAVVDLPEYILRQQFEVNVFGTILLTQQFARQFAQRKSGKIVFISSVAGLTTDPFTGAYSASKHALEAFAEALNKELHEFNVQISTVNPGPILTGFNDRMFEGWKHWFPEDQQDTLFDYDQLAFPHKQYDPEQVSDLIVKVVSNEILTYRNIVPQEIAADTKKQMDEVWERTIHQQAKRDPLVQAAYDLEPETPNGK</sequence>
<reference evidence="4 5" key="1">
    <citation type="submission" date="2017-05" db="EMBL/GenBank/DDBJ databases">
        <title>Acinetobacter populi ANC 5415 (= PBJ7), whole genome shotgun sequencing project.</title>
        <authorList>
            <person name="Nemec A."/>
            <person name="Radolfova-Krizova L."/>
        </authorList>
    </citation>
    <scope>NUCLEOTIDE SEQUENCE [LARGE SCALE GENOMIC DNA]</scope>
    <source>
        <strain evidence="4 5">PBJ7</strain>
    </source>
</reference>
<comment type="similarity">
    <text evidence="1 3">Belongs to the short-chain dehydrogenases/reductases (SDR) family.</text>
</comment>
<dbReference type="CDD" id="cd05374">
    <property type="entry name" value="17beta-HSD-like_SDR_c"/>
    <property type="match status" value="1"/>
</dbReference>
<dbReference type="PRINTS" id="PR00081">
    <property type="entry name" value="GDHRDH"/>
</dbReference>
<dbReference type="Pfam" id="PF00106">
    <property type="entry name" value="adh_short"/>
    <property type="match status" value="1"/>
</dbReference>
<evidence type="ECO:0000256" key="3">
    <source>
        <dbReference type="RuleBase" id="RU000363"/>
    </source>
</evidence>
<evidence type="ECO:0000256" key="1">
    <source>
        <dbReference type="ARBA" id="ARBA00006484"/>
    </source>
</evidence>
<dbReference type="OrthoDB" id="9775296at2"/>
<protein>
    <submittedName>
        <fullName evidence="4">Short-chain dehydrogenase</fullName>
    </submittedName>
</protein>
<dbReference type="PRINTS" id="PR00080">
    <property type="entry name" value="SDRFAMILY"/>
</dbReference>
<dbReference type="PANTHER" id="PTHR42901">
    <property type="entry name" value="ALCOHOL DEHYDROGENASE"/>
    <property type="match status" value="1"/>
</dbReference>
<evidence type="ECO:0000313" key="4">
    <source>
        <dbReference type="EMBL" id="OUY08569.1"/>
    </source>
</evidence>
<keyword evidence="2" id="KW-0560">Oxidoreductase</keyword>
<dbReference type="RefSeq" id="WP_087619237.1">
    <property type="nucleotide sequence ID" value="NZ_NEXX01000001.1"/>
</dbReference>
<proteinExistence type="inferred from homology"/>
<dbReference type="EMBL" id="NEXX01000001">
    <property type="protein sequence ID" value="OUY08569.1"/>
    <property type="molecule type" value="Genomic_DNA"/>
</dbReference>
<name>A0A1Z9Z2A2_9GAMM</name>
<dbReference type="Proteomes" id="UP000196536">
    <property type="component" value="Unassembled WGS sequence"/>
</dbReference>
<organism evidence="4 5">
    <name type="scientific">Acinetobacter populi</name>
    <dbReference type="NCBI Taxonomy" id="1582270"/>
    <lineage>
        <taxon>Bacteria</taxon>
        <taxon>Pseudomonadati</taxon>
        <taxon>Pseudomonadota</taxon>
        <taxon>Gammaproteobacteria</taxon>
        <taxon>Moraxellales</taxon>
        <taxon>Moraxellaceae</taxon>
        <taxon>Acinetobacter</taxon>
    </lineage>
</organism>
<dbReference type="SUPFAM" id="SSF51735">
    <property type="entry name" value="NAD(P)-binding Rossmann-fold domains"/>
    <property type="match status" value="1"/>
</dbReference>
<evidence type="ECO:0000256" key="2">
    <source>
        <dbReference type="ARBA" id="ARBA00023002"/>
    </source>
</evidence>